<reference evidence="1" key="1">
    <citation type="journal article" date="2015" name="Nature">
        <title>Complex archaea that bridge the gap between prokaryotes and eukaryotes.</title>
        <authorList>
            <person name="Spang A."/>
            <person name="Saw J.H."/>
            <person name="Jorgensen S.L."/>
            <person name="Zaremba-Niedzwiedzka K."/>
            <person name="Martijn J."/>
            <person name="Lind A.E."/>
            <person name="van Eijk R."/>
            <person name="Schleper C."/>
            <person name="Guy L."/>
            <person name="Ettema T.J."/>
        </authorList>
    </citation>
    <scope>NUCLEOTIDE SEQUENCE</scope>
</reference>
<comment type="caution">
    <text evidence="1">The sequence shown here is derived from an EMBL/GenBank/DDBJ whole genome shotgun (WGS) entry which is preliminary data.</text>
</comment>
<proteinExistence type="predicted"/>
<dbReference type="EMBL" id="LAZR01037456">
    <property type="protein sequence ID" value="KKL22162.1"/>
    <property type="molecule type" value="Genomic_DNA"/>
</dbReference>
<accession>A0A0F9C777</accession>
<dbReference type="Gene3D" id="3.40.630.30">
    <property type="match status" value="1"/>
</dbReference>
<dbReference type="SUPFAM" id="SSF55729">
    <property type="entry name" value="Acyl-CoA N-acyltransferases (Nat)"/>
    <property type="match status" value="1"/>
</dbReference>
<dbReference type="InterPro" id="IPR016181">
    <property type="entry name" value="Acyl_CoA_acyltransferase"/>
</dbReference>
<gene>
    <name evidence="1" type="ORF">LCGC14_2438200</name>
</gene>
<organism evidence="1">
    <name type="scientific">marine sediment metagenome</name>
    <dbReference type="NCBI Taxonomy" id="412755"/>
    <lineage>
        <taxon>unclassified sequences</taxon>
        <taxon>metagenomes</taxon>
        <taxon>ecological metagenomes</taxon>
    </lineage>
</organism>
<evidence type="ECO:0008006" key="2">
    <source>
        <dbReference type="Google" id="ProtNLM"/>
    </source>
</evidence>
<protein>
    <recommendedName>
        <fullName evidence="2">N-acetyltransferase domain-containing protein</fullName>
    </recommendedName>
</protein>
<evidence type="ECO:0000313" key="1">
    <source>
        <dbReference type="EMBL" id="KKL22162.1"/>
    </source>
</evidence>
<dbReference type="AlphaFoldDB" id="A0A0F9C777"/>
<sequence>MWPGTIRIAEDEDGPKIGQLYKESEWSDHGVDWNRPGIGRWWIVAEENGDIVGAMQVVASKPFSYIGDIIIRPSYRARDKEGKGRLSRKVGLLPYSLYIVGLALLEKMGTEMCFGIVAENQQPLKKFLMNHGGTDLGNYSLMGRRL</sequence>
<name>A0A0F9C777_9ZZZZ</name>